<evidence type="ECO:0000313" key="5">
    <source>
        <dbReference type="Proteomes" id="UP000750711"/>
    </source>
</evidence>
<keyword evidence="1" id="KW-0863">Zinc-finger</keyword>
<keyword evidence="5" id="KW-1185">Reference proteome</keyword>
<keyword evidence="1" id="KW-0479">Metal-binding</keyword>
<feature type="domain" description="RING-type" evidence="3">
    <location>
        <begin position="269"/>
        <end position="305"/>
    </location>
</feature>
<dbReference type="AlphaFoldDB" id="A0A9P8RMV7"/>
<dbReference type="CDD" id="cd16449">
    <property type="entry name" value="RING-HC"/>
    <property type="match status" value="1"/>
</dbReference>
<accession>A0A9P8RMV7</accession>
<dbReference type="EMBL" id="JAGHQM010000903">
    <property type="protein sequence ID" value="KAH0557122.1"/>
    <property type="molecule type" value="Genomic_DNA"/>
</dbReference>
<evidence type="ECO:0000256" key="2">
    <source>
        <dbReference type="SAM" id="MobiDB-lite"/>
    </source>
</evidence>
<dbReference type="InterPro" id="IPR001841">
    <property type="entry name" value="Znf_RING"/>
</dbReference>
<evidence type="ECO:0000256" key="1">
    <source>
        <dbReference type="PROSITE-ProRule" id="PRU00175"/>
    </source>
</evidence>
<dbReference type="PROSITE" id="PS50089">
    <property type="entry name" value="ZF_RING_2"/>
    <property type="match status" value="1"/>
</dbReference>
<gene>
    <name evidence="4" type="ORF">GP486_005086</name>
</gene>
<dbReference type="GO" id="GO:0008270">
    <property type="term" value="F:zinc ion binding"/>
    <property type="evidence" value="ECO:0007669"/>
    <property type="project" value="UniProtKB-KW"/>
</dbReference>
<feature type="region of interest" description="Disordered" evidence="2">
    <location>
        <begin position="14"/>
        <end position="35"/>
    </location>
</feature>
<dbReference type="Gene3D" id="3.40.50.300">
    <property type="entry name" value="P-loop containing nucleotide triphosphate hydrolases"/>
    <property type="match status" value="1"/>
</dbReference>
<protein>
    <recommendedName>
        <fullName evidence="3">RING-type domain-containing protein</fullName>
    </recommendedName>
</protein>
<proteinExistence type="predicted"/>
<feature type="compositionally biased region" description="Basic and acidic residues" evidence="2">
    <location>
        <begin position="19"/>
        <end position="29"/>
    </location>
</feature>
<evidence type="ECO:0000313" key="4">
    <source>
        <dbReference type="EMBL" id="KAH0557122.1"/>
    </source>
</evidence>
<dbReference type="InterPro" id="IPR027417">
    <property type="entry name" value="P-loop_NTPase"/>
</dbReference>
<feature type="compositionally biased region" description="Acidic residues" evidence="2">
    <location>
        <begin position="185"/>
        <end position="202"/>
    </location>
</feature>
<keyword evidence="1" id="KW-0862">Zinc</keyword>
<evidence type="ECO:0000259" key="3">
    <source>
        <dbReference type="PROSITE" id="PS50089"/>
    </source>
</evidence>
<feature type="compositionally biased region" description="Basic residues" evidence="2">
    <location>
        <begin position="161"/>
        <end position="181"/>
    </location>
</feature>
<feature type="non-terminal residue" evidence="4">
    <location>
        <position position="420"/>
    </location>
</feature>
<sequence length="420" mass="47969">MELHHHLLSQDMRIRKGKSRIENDREKRLNQSIGDSKTPEEALIKRCCHFTLDDLTTNRENATQACDLIVAERNNQREDLILDLKKSLRHAVWLKDRCGDDDEHYDGWKRNVKANAFGDVEGTKTLLKLIDKATDRPKVERRADGELFYKDIGKAESQERKKVKKPAAKKAALPKKAKRRRVSGDDDDGDDVSNIDEDSEISEDTRQPWPVTLAEHVLALRNLTSHLRRLSRELISRTRSLRFFSVVRDLQLKESGLLDDEKRATGCFCSKCKKSYPPPKLSVLSLCGHVACDDCMATWGRSDECIVAGCDAAARSFHIVQATELGQEDEEARSGRHYGRKLERMIELIKNTPGDDQVLLFVQFDDLMEKVSEALKDHRISHYALTKRLAKKAANMMSSFQETTRNSSEWKKVLVLNVAD</sequence>
<reference evidence="4" key="1">
    <citation type="submission" date="2021-03" db="EMBL/GenBank/DDBJ databases">
        <title>Comparative genomics and phylogenomic investigation of the class Geoglossomycetes provide insights into ecological specialization and systematics.</title>
        <authorList>
            <person name="Melie T."/>
            <person name="Pirro S."/>
            <person name="Miller A.N."/>
            <person name="Quandt A."/>
        </authorList>
    </citation>
    <scope>NUCLEOTIDE SEQUENCE</scope>
    <source>
        <strain evidence="4">CAQ_001_2017</strain>
    </source>
</reference>
<comment type="caution">
    <text evidence="4">The sequence shown here is derived from an EMBL/GenBank/DDBJ whole genome shotgun (WGS) entry which is preliminary data.</text>
</comment>
<dbReference type="Proteomes" id="UP000750711">
    <property type="component" value="Unassembled WGS sequence"/>
</dbReference>
<feature type="region of interest" description="Disordered" evidence="2">
    <location>
        <begin position="159"/>
        <end position="206"/>
    </location>
</feature>
<name>A0A9P8RMV7_9PEZI</name>
<organism evidence="4 5">
    <name type="scientific">Trichoglossum hirsutum</name>
    <dbReference type="NCBI Taxonomy" id="265104"/>
    <lineage>
        <taxon>Eukaryota</taxon>
        <taxon>Fungi</taxon>
        <taxon>Dikarya</taxon>
        <taxon>Ascomycota</taxon>
        <taxon>Pezizomycotina</taxon>
        <taxon>Geoglossomycetes</taxon>
        <taxon>Geoglossales</taxon>
        <taxon>Geoglossaceae</taxon>
        <taxon>Trichoglossum</taxon>
    </lineage>
</organism>